<name>A0A9N9BTN9_9GLOM</name>
<gene>
    <name evidence="2" type="ORF">DEBURN_LOCUS8311</name>
</gene>
<dbReference type="AlphaFoldDB" id="A0A9N9BTN9"/>
<sequence length="227" mass="26177">MTLPGDSLQKELVEATQDLHLEPQFKDITAFLDEVTDEFQIGQLVHLESFGLYDAMSSIEIMDPKMDSGMILDSDLNKRPFDIKTLIRPEQVLWVMDRLFICEMSWHSGHSLSQTLFTCMYLLRAMELEPELFSNNSSDDINQNSIPIEFVILILKSYVLGIAKCCQLVWDEMTKGHVYEEEDFATNKYGISIYEDFPNSQALKLLDDAETWLVQHGSNWIRQTGIH</sequence>
<evidence type="ECO:0000313" key="3">
    <source>
        <dbReference type="Proteomes" id="UP000789706"/>
    </source>
</evidence>
<dbReference type="PANTHER" id="PTHR21373:SF0">
    <property type="entry name" value="N-ALPHA-ACETYLTRANSFERASE 35, NATC AUXILIARY SUBUNIT"/>
    <property type="match status" value="1"/>
</dbReference>
<accession>A0A9N9BTN9</accession>
<dbReference type="InterPro" id="IPR057983">
    <property type="entry name" value="NAA35-like_N"/>
</dbReference>
<protein>
    <submittedName>
        <fullName evidence="2">7898_t:CDS:1</fullName>
    </submittedName>
</protein>
<dbReference type="PANTHER" id="PTHR21373">
    <property type="entry name" value="GLUCOSE REPRESSIBLE PROTEIN MAK10"/>
    <property type="match status" value="1"/>
</dbReference>
<dbReference type="Proteomes" id="UP000789706">
    <property type="component" value="Unassembled WGS sequence"/>
</dbReference>
<dbReference type="InterPro" id="IPR007244">
    <property type="entry name" value="Naa35_N"/>
</dbReference>
<dbReference type="OrthoDB" id="2427479at2759"/>
<dbReference type="EMBL" id="CAJVPK010001192">
    <property type="protein sequence ID" value="CAG8575659.1"/>
    <property type="molecule type" value="Genomic_DNA"/>
</dbReference>
<feature type="domain" description="NAA35-like N-terminal" evidence="1">
    <location>
        <begin position="42"/>
        <end position="202"/>
    </location>
</feature>
<evidence type="ECO:0000313" key="2">
    <source>
        <dbReference type="EMBL" id="CAG8575659.1"/>
    </source>
</evidence>
<dbReference type="Pfam" id="PF04112">
    <property type="entry name" value="Mak10"/>
    <property type="match status" value="1"/>
</dbReference>
<comment type="caution">
    <text evidence="2">The sequence shown here is derived from an EMBL/GenBank/DDBJ whole genome shotgun (WGS) entry which is preliminary data.</text>
</comment>
<evidence type="ECO:0000259" key="1">
    <source>
        <dbReference type="Pfam" id="PF04112"/>
    </source>
</evidence>
<organism evidence="2 3">
    <name type="scientific">Diversispora eburnea</name>
    <dbReference type="NCBI Taxonomy" id="1213867"/>
    <lineage>
        <taxon>Eukaryota</taxon>
        <taxon>Fungi</taxon>
        <taxon>Fungi incertae sedis</taxon>
        <taxon>Mucoromycota</taxon>
        <taxon>Glomeromycotina</taxon>
        <taxon>Glomeromycetes</taxon>
        <taxon>Diversisporales</taxon>
        <taxon>Diversisporaceae</taxon>
        <taxon>Diversispora</taxon>
    </lineage>
</organism>
<proteinExistence type="predicted"/>
<reference evidence="2" key="1">
    <citation type="submission" date="2021-06" db="EMBL/GenBank/DDBJ databases">
        <authorList>
            <person name="Kallberg Y."/>
            <person name="Tangrot J."/>
            <person name="Rosling A."/>
        </authorList>
    </citation>
    <scope>NUCLEOTIDE SEQUENCE</scope>
    <source>
        <strain evidence="2">AZ414A</strain>
    </source>
</reference>
<keyword evidence="3" id="KW-1185">Reference proteome</keyword>
<dbReference type="GO" id="GO:0031417">
    <property type="term" value="C:NatC complex"/>
    <property type="evidence" value="ECO:0007669"/>
    <property type="project" value="InterPro"/>
</dbReference>